<evidence type="ECO:0000256" key="5">
    <source>
        <dbReference type="SAM" id="Phobius"/>
    </source>
</evidence>
<reference evidence="6" key="1">
    <citation type="submission" date="2019-06" db="EMBL/GenBank/DDBJ databases">
        <authorList>
            <consortium name="Wellcome Sanger Institute Data Sharing"/>
        </authorList>
    </citation>
    <scope>NUCLEOTIDE SEQUENCE [LARGE SCALE GENOMIC DNA]</scope>
</reference>
<proteinExistence type="predicted"/>
<dbReference type="Proteomes" id="UP000472271">
    <property type="component" value="Chromosome 10"/>
</dbReference>
<keyword evidence="3 5" id="KW-1133">Transmembrane helix</keyword>
<feature type="transmembrane region" description="Helical" evidence="5">
    <location>
        <begin position="153"/>
        <end position="179"/>
    </location>
</feature>
<dbReference type="Ensembl" id="ENSSORT00005009088.1">
    <property type="protein sequence ID" value="ENSSORP00005008787.1"/>
    <property type="gene ID" value="ENSSORG00005004845.1"/>
</dbReference>
<feature type="transmembrane region" description="Helical" evidence="5">
    <location>
        <begin position="108"/>
        <end position="133"/>
    </location>
</feature>
<organism evidence="6 7">
    <name type="scientific">Sphaeramia orbicularis</name>
    <name type="common">orbiculate cardinalfish</name>
    <dbReference type="NCBI Taxonomy" id="375764"/>
    <lineage>
        <taxon>Eukaryota</taxon>
        <taxon>Metazoa</taxon>
        <taxon>Chordata</taxon>
        <taxon>Craniata</taxon>
        <taxon>Vertebrata</taxon>
        <taxon>Euteleostomi</taxon>
        <taxon>Actinopterygii</taxon>
        <taxon>Neopterygii</taxon>
        <taxon>Teleostei</taxon>
        <taxon>Neoteleostei</taxon>
        <taxon>Acanthomorphata</taxon>
        <taxon>Gobiaria</taxon>
        <taxon>Kurtiformes</taxon>
        <taxon>Apogonoidei</taxon>
        <taxon>Apogonidae</taxon>
        <taxon>Apogoninae</taxon>
        <taxon>Sphaeramia</taxon>
    </lineage>
</organism>
<evidence type="ECO:0000256" key="4">
    <source>
        <dbReference type="ARBA" id="ARBA00023136"/>
    </source>
</evidence>
<keyword evidence="4 5" id="KW-0472">Membrane</keyword>
<evidence type="ECO:0000256" key="3">
    <source>
        <dbReference type="ARBA" id="ARBA00022989"/>
    </source>
</evidence>
<feature type="transmembrane region" description="Helical" evidence="5">
    <location>
        <begin position="74"/>
        <end position="96"/>
    </location>
</feature>
<dbReference type="Pfam" id="PF04103">
    <property type="entry name" value="CD20"/>
    <property type="match status" value="1"/>
</dbReference>
<keyword evidence="7" id="KW-1185">Reference proteome</keyword>
<feature type="transmembrane region" description="Helical" evidence="5">
    <location>
        <begin position="43"/>
        <end position="62"/>
    </location>
</feature>
<dbReference type="Ensembl" id="ENSSORT00005009090.1">
    <property type="protein sequence ID" value="ENSSORP00005008789.1"/>
    <property type="gene ID" value="ENSSORG00005004845.1"/>
</dbReference>
<evidence type="ECO:0000256" key="2">
    <source>
        <dbReference type="ARBA" id="ARBA00022692"/>
    </source>
</evidence>
<gene>
    <name evidence="6" type="primary">LOC115427472</name>
</gene>
<evidence type="ECO:0000256" key="1">
    <source>
        <dbReference type="ARBA" id="ARBA00004141"/>
    </source>
</evidence>
<sequence length="205" mass="22849">MEDTGSTAKAKTTAEDGNQQISDKLLKSTKPLHRFVRNEPRSLGIVVLIFGCAEILMGFQLHMASERTRTSLQIYIPFWQGVLFVVCGNLSIYTGLHPSKKMVTVSLSMYVVSLLGIFVSGGYRISCLSYFSYMRYRASHRTDPGWAHFRVDLLFGIEGMLFTSSLCVLVLLMVLIVVARLALKSTRTQVILHQSLPPGTHTTSN</sequence>
<dbReference type="GO" id="GO:0016020">
    <property type="term" value="C:membrane"/>
    <property type="evidence" value="ECO:0007669"/>
    <property type="project" value="UniProtKB-SubCell"/>
</dbReference>
<name>A0A672YW49_9TELE</name>
<reference evidence="6" key="2">
    <citation type="submission" date="2025-05" db="UniProtKB">
        <authorList>
            <consortium name="Ensembl"/>
        </authorList>
    </citation>
    <scope>IDENTIFICATION</scope>
</reference>
<dbReference type="InterPro" id="IPR007237">
    <property type="entry name" value="CD20-like"/>
</dbReference>
<protein>
    <submittedName>
        <fullName evidence="6">Uncharacterized LOC115427470</fullName>
    </submittedName>
</protein>
<keyword evidence="2 5" id="KW-0812">Transmembrane</keyword>
<evidence type="ECO:0000313" key="6">
    <source>
        <dbReference type="Ensembl" id="ENSSORP00005008789.1"/>
    </source>
</evidence>
<evidence type="ECO:0000313" key="7">
    <source>
        <dbReference type="Proteomes" id="UP000472271"/>
    </source>
</evidence>
<accession>A0A672YW49</accession>
<comment type="subcellular location">
    <subcellularLocation>
        <location evidence="1">Membrane</location>
        <topology evidence="1">Multi-pass membrane protein</topology>
    </subcellularLocation>
</comment>
<dbReference type="AlphaFoldDB" id="A0A672YW49"/>